<dbReference type="InterPro" id="IPR052895">
    <property type="entry name" value="HetReg/Transcr_Mod"/>
</dbReference>
<evidence type="ECO:0000259" key="1">
    <source>
        <dbReference type="Pfam" id="PF06985"/>
    </source>
</evidence>
<protein>
    <recommendedName>
        <fullName evidence="1">Heterokaryon incompatibility domain-containing protein</fullName>
    </recommendedName>
</protein>
<dbReference type="Proteomes" id="UP001280581">
    <property type="component" value="Unassembled WGS sequence"/>
</dbReference>
<feature type="domain" description="Heterokaryon incompatibility" evidence="1">
    <location>
        <begin position="54"/>
        <end position="261"/>
    </location>
</feature>
<dbReference type="AlphaFoldDB" id="A0AAN6M6N1"/>
<dbReference type="EMBL" id="WVTA01000002">
    <property type="protein sequence ID" value="KAK3216165.1"/>
    <property type="molecule type" value="Genomic_DNA"/>
</dbReference>
<keyword evidence="3" id="KW-1185">Reference proteome</keyword>
<name>A0AAN6M6N1_9PLEO</name>
<comment type="caution">
    <text evidence="2">The sequence shown here is derived from an EMBL/GenBank/DDBJ whole genome shotgun (WGS) entry which is preliminary data.</text>
</comment>
<dbReference type="PANTHER" id="PTHR24148">
    <property type="entry name" value="ANKYRIN REPEAT DOMAIN-CONTAINING PROTEIN 39 HOMOLOG-RELATED"/>
    <property type="match status" value="1"/>
</dbReference>
<accession>A0AAN6M6N1</accession>
<dbReference type="InterPro" id="IPR010730">
    <property type="entry name" value="HET"/>
</dbReference>
<sequence>MHFAEPSRQEAAKFKYSDSLRSQGIRLLNLKYGRQEEMIHFNLHTHTLQSTPDYIALSYTWGNPKDTIPVLCDGKIIDITRSLEGALRQLRKSQRALLRETFPERNLTQPLYFWIDAVCINQSDIEEKNCQVGLMADIYREACKVIIWLGPADDSSDSVMDYLNMLGAKAEDCGMDIGPDPYREIWQEMVSISGVIRDVHQPRFYFIEAPDGGTIRVTRKALQDLFYSISGWNDDRNVLPIANIKRLFTRPWWGRIWVLQEVAIPEKVEFTCGTKRITRRRCSAALNAYSDREELKLKGVLPDYGKSKEETFTTAMAALLEQGHISLLSFCQISEPPSDLPSWVPDWSRSMIHKLQDVENDHITIYPRFSASGPEPQHPSVTILGLSQVDLLAMKCPS</sequence>
<gene>
    <name evidence="2" type="ORF">GRF29_8g2423304</name>
</gene>
<evidence type="ECO:0000313" key="3">
    <source>
        <dbReference type="Proteomes" id="UP001280581"/>
    </source>
</evidence>
<dbReference type="Pfam" id="PF06985">
    <property type="entry name" value="HET"/>
    <property type="match status" value="1"/>
</dbReference>
<proteinExistence type="predicted"/>
<evidence type="ECO:0000313" key="2">
    <source>
        <dbReference type="EMBL" id="KAK3216165.1"/>
    </source>
</evidence>
<reference evidence="2 3" key="1">
    <citation type="submission" date="2021-02" db="EMBL/GenBank/DDBJ databases">
        <title>Genome assembly of Pseudopithomyces chartarum.</title>
        <authorList>
            <person name="Jauregui R."/>
            <person name="Singh J."/>
            <person name="Voisey C."/>
        </authorList>
    </citation>
    <scope>NUCLEOTIDE SEQUENCE [LARGE SCALE GENOMIC DNA]</scope>
    <source>
        <strain evidence="2 3">AGR01</strain>
    </source>
</reference>
<organism evidence="2 3">
    <name type="scientific">Pseudopithomyces chartarum</name>
    <dbReference type="NCBI Taxonomy" id="1892770"/>
    <lineage>
        <taxon>Eukaryota</taxon>
        <taxon>Fungi</taxon>
        <taxon>Dikarya</taxon>
        <taxon>Ascomycota</taxon>
        <taxon>Pezizomycotina</taxon>
        <taxon>Dothideomycetes</taxon>
        <taxon>Pleosporomycetidae</taxon>
        <taxon>Pleosporales</taxon>
        <taxon>Massarineae</taxon>
        <taxon>Didymosphaeriaceae</taxon>
        <taxon>Pseudopithomyces</taxon>
    </lineage>
</organism>
<dbReference type="PANTHER" id="PTHR24148:SF64">
    <property type="entry name" value="HETEROKARYON INCOMPATIBILITY DOMAIN-CONTAINING PROTEIN"/>
    <property type="match status" value="1"/>
</dbReference>